<sequence length="320" mass="36587">MVEYVRNYHLLDKCMEDILFVIKPTEEDKKIRLGAIQEVVNFICLVGALRDAAVKPFGSFVSKLYAKSGDLDVSVELRNDSGFPTSRRRKIKALEELEEVLKYTGVARDVNFIPTARVPVLKYVSNRFGISCDISIDNYSGRIKSKVLYWISTMDERFGDMVLLVKEWAKAQNINDPKNGTLSSYTLCLLVISHFQYCKPAILPPMKEIFYASLEEGSGGFNENHLDQIWKENVAKFRRRDIGRRNHSSLSHLLATFFEKWSTRTGQLKRTQEMTKSSCRLVSISLIAHLLAMFIMLKKLTSKLIPRLCTVIFGLGQRSI</sequence>
<name>A0ACD5VTV9_AVESA</name>
<dbReference type="Proteomes" id="UP001732700">
    <property type="component" value="Chromosome 3C"/>
</dbReference>
<proteinExistence type="predicted"/>
<dbReference type="EnsemblPlants" id="AVESA.00010b.r2.3CG0511450.2">
    <property type="protein sequence ID" value="AVESA.00010b.r2.3CG0511450.2.CDS"/>
    <property type="gene ID" value="AVESA.00010b.r2.3CG0511450"/>
</dbReference>
<keyword evidence="2" id="KW-1185">Reference proteome</keyword>
<organism evidence="1 2">
    <name type="scientific">Avena sativa</name>
    <name type="common">Oat</name>
    <dbReference type="NCBI Taxonomy" id="4498"/>
    <lineage>
        <taxon>Eukaryota</taxon>
        <taxon>Viridiplantae</taxon>
        <taxon>Streptophyta</taxon>
        <taxon>Embryophyta</taxon>
        <taxon>Tracheophyta</taxon>
        <taxon>Spermatophyta</taxon>
        <taxon>Magnoliopsida</taxon>
        <taxon>Liliopsida</taxon>
        <taxon>Poales</taxon>
        <taxon>Poaceae</taxon>
        <taxon>BOP clade</taxon>
        <taxon>Pooideae</taxon>
        <taxon>Poodae</taxon>
        <taxon>Poeae</taxon>
        <taxon>Poeae Chloroplast Group 1 (Aveneae type)</taxon>
        <taxon>Aveninae</taxon>
        <taxon>Avena</taxon>
    </lineage>
</organism>
<reference evidence="1" key="2">
    <citation type="submission" date="2025-09" db="UniProtKB">
        <authorList>
            <consortium name="EnsemblPlants"/>
        </authorList>
    </citation>
    <scope>IDENTIFICATION</scope>
</reference>
<protein>
    <submittedName>
        <fullName evidence="1">Uncharacterized protein</fullName>
    </submittedName>
</protein>
<accession>A0ACD5VTV9</accession>
<evidence type="ECO:0000313" key="1">
    <source>
        <dbReference type="EnsemblPlants" id="AVESA.00010b.r2.3CG0511450.2.CDS"/>
    </source>
</evidence>
<reference evidence="1" key="1">
    <citation type="submission" date="2021-05" db="EMBL/GenBank/DDBJ databases">
        <authorList>
            <person name="Scholz U."/>
            <person name="Mascher M."/>
            <person name="Fiebig A."/>
        </authorList>
    </citation>
    <scope>NUCLEOTIDE SEQUENCE [LARGE SCALE GENOMIC DNA]</scope>
</reference>
<evidence type="ECO:0000313" key="2">
    <source>
        <dbReference type="Proteomes" id="UP001732700"/>
    </source>
</evidence>